<evidence type="ECO:0008006" key="5">
    <source>
        <dbReference type="Google" id="ProtNLM"/>
    </source>
</evidence>
<dbReference type="Gene3D" id="1.10.530.40">
    <property type="match status" value="1"/>
</dbReference>
<sequence length="623" mass="66649">MNDTGYPSESGYDFQALADREAEIVDAEQEPFVPDFGVAPLPVSDAALALIVRHETGGRPFYEKVIKARPIWPAGASGVTIGFGYDIGYVSAADLRRDWAELGSNSLDRLARACGRHGDPALAALAASMSDIRVSWDMSERVFKARTLPKFVLLTMSSLANTDELSPDSFGALVSLTFNRGASFAIRWNPAKDPKDRYREMRAIKDAMAAKQFTGIPDLIRSMTRLWRGTAIEAEMTRRRKNEAALFAYGLTTQSAPFVPSFDLSDDDGSGAGIPGTSDDQEAPDGAEFEGQADAFDFAPAISAAAVRWAEDERSPDYAHLVEAPPTGGLFRLNAAALEALSEANDFALPDGARILFGLRGCAIVDGGGGFSESVTLRDIRPDHQVARCVLGVWDRAKSQIAVFAGSTVPNAAAVVSWRAKHDRGNLLSTGLYGYIVGTHNGKPGCFLLRKTASVFREVVVRRSSADLEYSLDDMAHVCTPGDNIHPTFFQTTAAFSSVGCQVVVGSASPAGDHRGPWAKFREMAGQVGPAGTPGAPYFYMLLTGAEAALARSAPPRRLRFGSSGERVRAMQEKLGISAPDGEFGPATSAALHALQKKRAQGRSDGIYTPSLDVALDWSILGA</sequence>
<protein>
    <recommendedName>
        <fullName evidence="5">Peptidoglycan binding-like domain-containing protein</fullName>
    </recommendedName>
</protein>
<keyword evidence="4" id="KW-1185">Reference proteome</keyword>
<dbReference type="InterPro" id="IPR036365">
    <property type="entry name" value="PGBD-like_sf"/>
</dbReference>
<name>A0AA37WSA0_9HYPH</name>
<dbReference type="Gene3D" id="1.10.101.10">
    <property type="entry name" value="PGBD-like superfamily/PGBD"/>
    <property type="match status" value="1"/>
</dbReference>
<dbReference type="InterPro" id="IPR036366">
    <property type="entry name" value="PGBDSf"/>
</dbReference>
<dbReference type="GO" id="GO:0003796">
    <property type="term" value="F:lysozyme activity"/>
    <property type="evidence" value="ECO:0007669"/>
    <property type="project" value="InterPro"/>
</dbReference>
<dbReference type="GO" id="GO:0031640">
    <property type="term" value="P:killing of cells of another organism"/>
    <property type="evidence" value="ECO:0007669"/>
    <property type="project" value="UniProtKB-KW"/>
</dbReference>
<keyword evidence="1" id="KW-0929">Antimicrobial</keyword>
<organism evidence="3 4">
    <name type="scientific">Methylobacterium tardum</name>
    <dbReference type="NCBI Taxonomy" id="374432"/>
    <lineage>
        <taxon>Bacteria</taxon>
        <taxon>Pseudomonadati</taxon>
        <taxon>Pseudomonadota</taxon>
        <taxon>Alphaproteobacteria</taxon>
        <taxon>Hyphomicrobiales</taxon>
        <taxon>Methylobacteriaceae</taxon>
        <taxon>Methylobacterium</taxon>
    </lineage>
</organism>
<dbReference type="InterPro" id="IPR023347">
    <property type="entry name" value="Lysozyme_dom_sf"/>
</dbReference>
<accession>A0AA37WSA0</accession>
<evidence type="ECO:0000256" key="2">
    <source>
        <dbReference type="ARBA" id="ARBA00022638"/>
    </source>
</evidence>
<dbReference type="RefSeq" id="WP_238199122.1">
    <property type="nucleotide sequence ID" value="NZ_BPQZ01000031.1"/>
</dbReference>
<evidence type="ECO:0000313" key="3">
    <source>
        <dbReference type="EMBL" id="GLS69028.1"/>
    </source>
</evidence>
<evidence type="ECO:0000256" key="1">
    <source>
        <dbReference type="ARBA" id="ARBA00022529"/>
    </source>
</evidence>
<dbReference type="GO" id="GO:0042742">
    <property type="term" value="P:defense response to bacterium"/>
    <property type="evidence" value="ECO:0007669"/>
    <property type="project" value="UniProtKB-KW"/>
</dbReference>
<keyword evidence="2" id="KW-0081">Bacteriolytic enzyme</keyword>
<dbReference type="AlphaFoldDB" id="A0AA37WSA0"/>
<dbReference type="SUPFAM" id="SSF47090">
    <property type="entry name" value="PGBD-like"/>
    <property type="match status" value="1"/>
</dbReference>
<reference evidence="4" key="1">
    <citation type="journal article" date="2019" name="Int. J. Syst. Evol. Microbiol.">
        <title>The Global Catalogue of Microorganisms (GCM) 10K type strain sequencing project: providing services to taxonomists for standard genome sequencing and annotation.</title>
        <authorList>
            <consortium name="The Broad Institute Genomics Platform"/>
            <consortium name="The Broad Institute Genome Sequencing Center for Infectious Disease"/>
            <person name="Wu L."/>
            <person name="Ma J."/>
        </authorList>
    </citation>
    <scope>NUCLEOTIDE SEQUENCE [LARGE SCALE GENOMIC DNA]</scope>
    <source>
        <strain evidence="4">NBRC 103632</strain>
    </source>
</reference>
<dbReference type="EMBL" id="BSPL01000009">
    <property type="protein sequence ID" value="GLS69028.1"/>
    <property type="molecule type" value="Genomic_DNA"/>
</dbReference>
<evidence type="ECO:0000313" key="4">
    <source>
        <dbReference type="Proteomes" id="UP001157440"/>
    </source>
</evidence>
<proteinExistence type="predicted"/>
<dbReference type="Proteomes" id="UP001157440">
    <property type="component" value="Unassembled WGS sequence"/>
</dbReference>
<comment type="caution">
    <text evidence="3">The sequence shown here is derived from an EMBL/GenBank/DDBJ whole genome shotgun (WGS) entry which is preliminary data.</text>
</comment>
<gene>
    <name evidence="3" type="ORF">GCM10007890_10400</name>
</gene>